<dbReference type="Gene3D" id="1.10.238.10">
    <property type="entry name" value="EF-hand"/>
    <property type="match status" value="1"/>
</dbReference>
<accession>A0A1I7W7D0</accession>
<dbReference type="InterPro" id="IPR011992">
    <property type="entry name" value="EF-hand-dom_pair"/>
</dbReference>
<protein>
    <submittedName>
        <fullName evidence="3">EF-hand domain-containing protein</fullName>
    </submittedName>
</protein>
<evidence type="ECO:0000256" key="1">
    <source>
        <dbReference type="ARBA" id="ARBA00022837"/>
    </source>
</evidence>
<sequence length="276" mass="31529">MIFIQKKSNNRTTVVTIPLPVPLEEEFNLPGFSTKDENHEEKFARVDANKNKELTFDEFLHMELAYDGKISGKEYEEHYHGINSKSEALRSEYFGKVFEDFDEDFDMALNQDELEHVLAERFLVKPRENFPKLFYTFDHDHSGGLDLTEYMKFDANFPFDQTDPITISSPKKEKLPGQKITHPNRRNELTPKIAERADNAAVIMAQASQTLHKAPSTPVRPVSRIARIPAKAAAPQAFHGRIPVVQPINDFHPQMPGPTREIIPIVKKSVAFAKNN</sequence>
<evidence type="ECO:0000313" key="3">
    <source>
        <dbReference type="WBParaSite" id="Hba_00529"/>
    </source>
</evidence>
<proteinExistence type="predicted"/>
<reference evidence="3" key="1">
    <citation type="submission" date="2016-11" db="UniProtKB">
        <authorList>
            <consortium name="WormBaseParasite"/>
        </authorList>
    </citation>
    <scope>IDENTIFICATION</scope>
</reference>
<name>A0A1I7W7D0_HETBA</name>
<dbReference type="AlphaFoldDB" id="A0A1I7W7D0"/>
<evidence type="ECO:0000313" key="2">
    <source>
        <dbReference type="Proteomes" id="UP000095283"/>
    </source>
</evidence>
<dbReference type="InterPro" id="IPR018247">
    <property type="entry name" value="EF_Hand_1_Ca_BS"/>
</dbReference>
<dbReference type="Proteomes" id="UP000095283">
    <property type="component" value="Unplaced"/>
</dbReference>
<dbReference type="WBParaSite" id="Hba_00529">
    <property type="protein sequence ID" value="Hba_00529"/>
    <property type="gene ID" value="Hba_00529"/>
</dbReference>
<organism evidence="2 3">
    <name type="scientific">Heterorhabditis bacteriophora</name>
    <name type="common">Entomopathogenic nematode worm</name>
    <dbReference type="NCBI Taxonomy" id="37862"/>
    <lineage>
        <taxon>Eukaryota</taxon>
        <taxon>Metazoa</taxon>
        <taxon>Ecdysozoa</taxon>
        <taxon>Nematoda</taxon>
        <taxon>Chromadorea</taxon>
        <taxon>Rhabditida</taxon>
        <taxon>Rhabditina</taxon>
        <taxon>Rhabditomorpha</taxon>
        <taxon>Strongyloidea</taxon>
        <taxon>Heterorhabditidae</taxon>
        <taxon>Heterorhabditis</taxon>
    </lineage>
</organism>
<keyword evidence="1" id="KW-0106">Calcium</keyword>
<dbReference type="SUPFAM" id="SSF47473">
    <property type="entry name" value="EF-hand"/>
    <property type="match status" value="1"/>
</dbReference>
<dbReference type="PROSITE" id="PS00018">
    <property type="entry name" value="EF_HAND_1"/>
    <property type="match status" value="1"/>
</dbReference>
<keyword evidence="2" id="KW-1185">Reference proteome</keyword>